<organism evidence="2 3">
    <name type="scientific">Chlamydomonas eustigma</name>
    <dbReference type="NCBI Taxonomy" id="1157962"/>
    <lineage>
        <taxon>Eukaryota</taxon>
        <taxon>Viridiplantae</taxon>
        <taxon>Chlorophyta</taxon>
        <taxon>core chlorophytes</taxon>
        <taxon>Chlorophyceae</taxon>
        <taxon>CS clade</taxon>
        <taxon>Chlamydomonadales</taxon>
        <taxon>Chlamydomonadaceae</taxon>
        <taxon>Chlamydomonas</taxon>
    </lineage>
</organism>
<feature type="transmembrane region" description="Helical" evidence="1">
    <location>
        <begin position="808"/>
        <end position="827"/>
    </location>
</feature>
<reference evidence="2 3" key="1">
    <citation type="submission" date="2017-08" db="EMBL/GenBank/DDBJ databases">
        <title>Acidophilic green algal genome provides insights into adaptation to an acidic environment.</title>
        <authorList>
            <person name="Hirooka S."/>
            <person name="Hirose Y."/>
            <person name="Kanesaki Y."/>
            <person name="Higuchi S."/>
            <person name="Fujiwara T."/>
            <person name="Onuma R."/>
            <person name="Era A."/>
            <person name="Ohbayashi R."/>
            <person name="Uzuka A."/>
            <person name="Nozaki H."/>
            <person name="Yoshikawa H."/>
            <person name="Miyagishima S.Y."/>
        </authorList>
    </citation>
    <scope>NUCLEOTIDE SEQUENCE [LARGE SCALE GENOMIC DNA]</scope>
    <source>
        <strain evidence="2 3">NIES-2499</strain>
    </source>
</reference>
<dbReference type="EMBL" id="BEGY01000045">
    <property type="protein sequence ID" value="GAX79694.1"/>
    <property type="molecule type" value="Genomic_DNA"/>
</dbReference>
<dbReference type="PANTHER" id="PTHR13304">
    <property type="entry name" value="GLYCOSYLPHOSPHATIDYLINOSITOL ANCHOR ATTACHMENT 1 PROTEIN"/>
    <property type="match status" value="1"/>
</dbReference>
<dbReference type="InterPro" id="IPR007246">
    <property type="entry name" value="Gaa1"/>
</dbReference>
<dbReference type="GO" id="GO:0016255">
    <property type="term" value="P:attachment of GPI anchor to protein"/>
    <property type="evidence" value="ECO:0007669"/>
    <property type="project" value="TreeGrafter"/>
</dbReference>
<dbReference type="PANTHER" id="PTHR13304:SF0">
    <property type="entry name" value="GLYCOSYLPHOSPHATIDYLINOSITOL ANCHOR ATTACHMENT 1 PROTEIN"/>
    <property type="match status" value="1"/>
</dbReference>
<keyword evidence="1" id="KW-0472">Membrane</keyword>
<proteinExistence type="predicted"/>
<protein>
    <recommendedName>
        <fullName evidence="4">Glycosylphosphatidylinositol anchor attachment 1 protein</fullName>
    </recommendedName>
</protein>
<keyword evidence="1" id="KW-1133">Transmembrane helix</keyword>
<accession>A0A250X9E0</accession>
<evidence type="ECO:0000256" key="1">
    <source>
        <dbReference type="SAM" id="Phobius"/>
    </source>
</evidence>
<sequence>MVRKIKKKPLPVLIDALITRSDQVTYFLVILGILGLATLPLQERKVKVDEKSLLIGGAKSTLRSESQFAVQQGLDALKIFNDDFHIGQKSFNLNLFNAIESMGLEGYLSEYKPAPSLYKSLLAKASFTNFPSMHEKAIMEQRPKHESDSPSSFNITTSEGCPCVHGILRSQRGDGKEAIVLVTPMHLSHKELLNRSHLELAGGSASLLFGAAAMLMGHLNAVHWLAKDLVWVIPDAGCPHGGAEASLQQWVRQYQLPDQQWAISPHASPEAVFGRAGIMQQAVVLDTTDSGHQYSTMEVLLEGFQGQLPKLDMYHLLRYYSFVLQVPRLQMRGGDPAPVRLLDLFSWDQASRTYLSKLLLMARVMSQQGSGKPTGTHAVFKELLVDAATVKLSNPQHHGAVPPNCHPTSCALFLAEYLELIVRSFSNLSERFHHSYFLYLQTGPDTFVTVEMYIIPVVVFLLGLVLQAAASTKFERKEPHHMNMLPGSESQRVAEAGFGSEDLKPGSDIPDPRLELTPSLLPSNTSKVKSPDLMLWLRCIFFATMTSTFSALIGLVALKEVACHASDISSISSAARSLQQLLPHILSRATSTQTDVVILLSSIVSWALILLMLFILPFWASKWIAVSASAHVPYFQPLNLHPASLKDQRERVETPPNVLYFNDRLRTVALSLIAAALSALACINWALAYMASMLLLLFVVLAWPVLPCANSSSEQEAHPSHQNSVVQRQSSQSTTSRARAFVSVLSIALLSPPAIVGYMIMPSIISSLLSNLVLTDRSIIWKVLVALLQDIPSHAIEMQCNSQNTVLWVFWGLYVPLWSMCASANVMG</sequence>
<evidence type="ECO:0000313" key="2">
    <source>
        <dbReference type="EMBL" id="GAX79694.1"/>
    </source>
</evidence>
<dbReference type="OrthoDB" id="445301at2759"/>
<evidence type="ECO:0008006" key="4">
    <source>
        <dbReference type="Google" id="ProtNLM"/>
    </source>
</evidence>
<dbReference type="AlphaFoldDB" id="A0A250X9E0"/>
<feature type="transmembrane region" description="Helical" evidence="1">
    <location>
        <begin position="670"/>
        <end position="703"/>
    </location>
</feature>
<dbReference type="Proteomes" id="UP000232323">
    <property type="component" value="Unassembled WGS sequence"/>
</dbReference>
<evidence type="ECO:0000313" key="3">
    <source>
        <dbReference type="Proteomes" id="UP000232323"/>
    </source>
</evidence>
<feature type="transmembrane region" description="Helical" evidence="1">
    <location>
        <begin position="452"/>
        <end position="470"/>
    </location>
</feature>
<dbReference type="Pfam" id="PF04114">
    <property type="entry name" value="Gaa1"/>
    <property type="match status" value="1"/>
</dbReference>
<comment type="caution">
    <text evidence="2">The sequence shown here is derived from an EMBL/GenBank/DDBJ whole genome shotgun (WGS) entry which is preliminary data.</text>
</comment>
<dbReference type="STRING" id="1157962.A0A250X9E0"/>
<gene>
    <name evidence="2" type="ORF">CEUSTIGMA_g7135.t1</name>
</gene>
<feature type="transmembrane region" description="Helical" evidence="1">
    <location>
        <begin position="24"/>
        <end position="41"/>
    </location>
</feature>
<keyword evidence="1" id="KW-0812">Transmembrane</keyword>
<feature type="transmembrane region" description="Helical" evidence="1">
    <location>
        <begin position="535"/>
        <end position="558"/>
    </location>
</feature>
<feature type="transmembrane region" description="Helical" evidence="1">
    <location>
        <begin position="596"/>
        <end position="619"/>
    </location>
</feature>
<dbReference type="GO" id="GO:0042765">
    <property type="term" value="C:GPI-anchor transamidase complex"/>
    <property type="evidence" value="ECO:0007669"/>
    <property type="project" value="InterPro"/>
</dbReference>
<keyword evidence="3" id="KW-1185">Reference proteome</keyword>
<name>A0A250X9E0_9CHLO</name>